<dbReference type="EMBL" id="PGXC01000001">
    <property type="protein sequence ID" value="PKK92316.1"/>
    <property type="molecule type" value="Genomic_DNA"/>
</dbReference>
<protein>
    <submittedName>
        <fullName evidence="1">Uncharacterized protein</fullName>
    </submittedName>
</protein>
<organism evidence="1 2">
    <name type="scientific">Candidatus Wallbacteria bacterium HGW-Wallbacteria-1</name>
    <dbReference type="NCBI Taxonomy" id="2013854"/>
    <lineage>
        <taxon>Bacteria</taxon>
        <taxon>Candidatus Walliibacteriota</taxon>
    </lineage>
</organism>
<accession>A0A2N1PVG4</accession>
<dbReference type="AlphaFoldDB" id="A0A2N1PVG4"/>
<name>A0A2N1PVG4_9BACT</name>
<sequence length="69" mass="7629">MPLVTFNVLLRFRIFPKKSFFPAAAAPFSRNAASPGTEAGSSTQAVISSFRAPSKITEMKMERTFFRLA</sequence>
<reference evidence="1 2" key="1">
    <citation type="journal article" date="2017" name="ISME J.">
        <title>Potential for microbial H2 and metal transformations associated with novel bacteria and archaea in deep terrestrial subsurface sediments.</title>
        <authorList>
            <person name="Hernsdorf A.W."/>
            <person name="Amano Y."/>
            <person name="Miyakawa K."/>
            <person name="Ise K."/>
            <person name="Suzuki Y."/>
            <person name="Anantharaman K."/>
            <person name="Probst A."/>
            <person name="Burstein D."/>
            <person name="Thomas B.C."/>
            <person name="Banfield J.F."/>
        </authorList>
    </citation>
    <scope>NUCLEOTIDE SEQUENCE [LARGE SCALE GENOMIC DNA]</scope>
    <source>
        <strain evidence="1">HGW-Wallbacteria-1</strain>
    </source>
</reference>
<evidence type="ECO:0000313" key="2">
    <source>
        <dbReference type="Proteomes" id="UP000233256"/>
    </source>
</evidence>
<evidence type="ECO:0000313" key="1">
    <source>
        <dbReference type="EMBL" id="PKK92316.1"/>
    </source>
</evidence>
<gene>
    <name evidence="1" type="ORF">CVV64_02560</name>
</gene>
<proteinExistence type="predicted"/>
<comment type="caution">
    <text evidence="1">The sequence shown here is derived from an EMBL/GenBank/DDBJ whole genome shotgun (WGS) entry which is preliminary data.</text>
</comment>
<dbReference type="Proteomes" id="UP000233256">
    <property type="component" value="Unassembled WGS sequence"/>
</dbReference>